<dbReference type="SUPFAM" id="SSF56037">
    <property type="entry name" value="PheT/TilS domain"/>
    <property type="match status" value="1"/>
</dbReference>
<evidence type="ECO:0000256" key="7">
    <source>
        <dbReference type="ARBA" id="ARBA00022842"/>
    </source>
</evidence>
<keyword evidence="9" id="KW-0030">Aminoacyl-tRNA synthetase</keyword>
<dbReference type="Proteomes" id="UP001205185">
    <property type="component" value="Unassembled WGS sequence"/>
</dbReference>
<comment type="caution">
    <text evidence="12">The sequence shown here is derived from an EMBL/GenBank/DDBJ whole genome shotgun (WGS) entry which is preliminary data.</text>
</comment>
<dbReference type="Gene3D" id="3.30.56.10">
    <property type="match status" value="3"/>
</dbReference>
<proteinExistence type="predicted"/>
<dbReference type="Pfam" id="PF17759">
    <property type="entry name" value="tRNA_synthFbeta"/>
    <property type="match status" value="1"/>
</dbReference>
<protein>
    <recommendedName>
        <fullName evidence="2">phenylalanine--tRNA ligase</fullName>
        <ecNumber evidence="2">6.1.1.20</ecNumber>
    </recommendedName>
</protein>
<dbReference type="InterPro" id="IPR045060">
    <property type="entry name" value="Phe-tRNA-ligase_IIc_bsu"/>
</dbReference>
<dbReference type="SMART" id="SM00874">
    <property type="entry name" value="B5"/>
    <property type="match status" value="1"/>
</dbReference>
<evidence type="ECO:0000256" key="3">
    <source>
        <dbReference type="ARBA" id="ARBA00022598"/>
    </source>
</evidence>
<dbReference type="RefSeq" id="WP_253891695.1">
    <property type="nucleotide sequence ID" value="NZ_BAAAVB010000022.1"/>
</dbReference>
<dbReference type="Pfam" id="PF03483">
    <property type="entry name" value="B3_4"/>
    <property type="match status" value="1"/>
</dbReference>
<keyword evidence="3" id="KW-0436">Ligase</keyword>
<dbReference type="SUPFAM" id="SSF46955">
    <property type="entry name" value="Putative DNA-binding domain"/>
    <property type="match status" value="2"/>
</dbReference>
<gene>
    <name evidence="12" type="ORF">LV75_006902</name>
</gene>
<dbReference type="InterPro" id="IPR009061">
    <property type="entry name" value="DNA-bd_dom_put_sf"/>
</dbReference>
<dbReference type="Pfam" id="PF03484">
    <property type="entry name" value="B5"/>
    <property type="match status" value="1"/>
</dbReference>
<evidence type="ECO:0000256" key="1">
    <source>
        <dbReference type="ARBA" id="ARBA00001946"/>
    </source>
</evidence>
<keyword evidence="8" id="KW-0648">Protein biosynthesis</keyword>
<dbReference type="SUPFAM" id="SSF54991">
    <property type="entry name" value="Anticodon-binding domain of PheRS"/>
    <property type="match status" value="1"/>
</dbReference>
<dbReference type="Pfam" id="PF03147">
    <property type="entry name" value="FDX-ACB"/>
    <property type="match status" value="1"/>
</dbReference>
<dbReference type="Gene3D" id="2.40.50.140">
    <property type="entry name" value="Nucleic acid-binding proteins"/>
    <property type="match status" value="2"/>
</dbReference>
<feature type="domain" description="FDX-ACB" evidence="10">
    <location>
        <begin position="668"/>
        <end position="758"/>
    </location>
</feature>
<keyword evidence="6" id="KW-0067">ATP-binding</keyword>
<reference evidence="12 13" key="1">
    <citation type="submission" date="2022-06" db="EMBL/GenBank/DDBJ databases">
        <title>Genomic Encyclopedia of Archaeal and Bacterial Type Strains, Phase II (KMG-II): from individual species to whole genera.</title>
        <authorList>
            <person name="Goeker M."/>
        </authorList>
    </citation>
    <scope>NUCLEOTIDE SEQUENCE [LARGE SCALE GENOMIC DNA]</scope>
    <source>
        <strain evidence="12 13">DSM 44255</strain>
    </source>
</reference>
<feature type="domain" description="B5" evidence="11">
    <location>
        <begin position="374"/>
        <end position="451"/>
    </location>
</feature>
<dbReference type="PANTHER" id="PTHR10947">
    <property type="entry name" value="PHENYLALANYL-TRNA SYNTHETASE BETA CHAIN AND LEUCINE-RICH REPEAT-CONTAINING PROTEIN 47"/>
    <property type="match status" value="1"/>
</dbReference>
<keyword evidence="13" id="KW-1185">Reference proteome</keyword>
<dbReference type="InterPro" id="IPR005121">
    <property type="entry name" value="Fdx_antiC-bd"/>
</dbReference>
<evidence type="ECO:0000256" key="6">
    <source>
        <dbReference type="ARBA" id="ARBA00022840"/>
    </source>
</evidence>
<dbReference type="InterPro" id="IPR012340">
    <property type="entry name" value="NA-bd_OB-fold"/>
</dbReference>
<evidence type="ECO:0000256" key="5">
    <source>
        <dbReference type="ARBA" id="ARBA00022741"/>
    </source>
</evidence>
<dbReference type="SMART" id="SM00873">
    <property type="entry name" value="B3_4"/>
    <property type="match status" value="1"/>
</dbReference>
<dbReference type="Gene3D" id="3.30.70.380">
    <property type="entry name" value="Ferrodoxin-fold anticodon-binding domain"/>
    <property type="match status" value="1"/>
</dbReference>
<comment type="cofactor">
    <cofactor evidence="1">
        <name>Mg(2+)</name>
        <dbReference type="ChEBI" id="CHEBI:18420"/>
    </cofactor>
</comment>
<dbReference type="InterPro" id="IPR041616">
    <property type="entry name" value="PheRS_beta_core"/>
</dbReference>
<sequence length="758" mass="82299">MKISLNWIGDYVDHDDLAPQDLADLLTVRTAEVEAVHEVTNHADQAVVARVTDVRVLGERTVVAVDDGLRRHRDVDCPAGAAVGDLVAYVPVLGTVCAPRDIGLGADDRVLRVPAGSALGAPLSRWIPTRDVLLEVDNKSLTHRPDLWGHYGFAREVAAVLGRPLRELAVTDLAEFDELPPVELHNDVGEDCPVVTALAVDVAAVRGTPLLVLARLSLMDVLPRGLATDISNYVLWELGQPTQFYDQSAVDSLRIAHAGELPQLRTSDGETRLLKPDDVVVFNGGHPVGLAGIMGVADASTTGLLLESATFRAARIRRTAGRLNLRTDAAQRYEKSLPPAMTRVAAARAFTLLAEAGANPVPRSRHTVVGDLDDQPRPLRVSVTRAADLAGIPLDHSRIAEVLTPLGFGTTVDGDDLVVAIPPFRSRRDIAIPHDIVEEVLRIIGYDQVPPRLPTATLEPAPLAKPVLFEHRARRVLVYSHDHTEVQTYLWGDDTWHAALGYDAAAGLRVRNPVAPERARLRMTLLPNLFKATAENLAHHDEVSLFEVGRVLVPGTPAHREARRLGAVSALVSTDPQWHLRKVRTAVEDVVRAIGRPPVRAEVSAPALPWEGTTVDLFDASGPIGRMGLLAAPLAAVVAPRKQVVWFELDLDALDGDRYPGSWSTPVSNHPQSIQDFSLLWPVERGFAALQEVLGRFTHPLVRGVQFVDVYSGLPDGMSSHTFRYWISAADRTLDAADLAGFRAALLAHLDTHGIALR</sequence>
<accession>A0ABT1INX0</accession>
<dbReference type="InterPro" id="IPR005147">
    <property type="entry name" value="tRNA_synthase_B5-dom"/>
</dbReference>
<dbReference type="SMART" id="SM00896">
    <property type="entry name" value="FDX-ACB"/>
    <property type="match status" value="1"/>
</dbReference>
<dbReference type="Gene3D" id="3.30.930.10">
    <property type="entry name" value="Bira Bifunctional Protein, Domain 2"/>
    <property type="match status" value="1"/>
</dbReference>
<dbReference type="PROSITE" id="PS51483">
    <property type="entry name" value="B5"/>
    <property type="match status" value="1"/>
</dbReference>
<keyword evidence="7" id="KW-0460">Magnesium</keyword>
<keyword evidence="5" id="KW-0547">Nucleotide-binding</keyword>
<dbReference type="Gene3D" id="3.50.40.10">
    <property type="entry name" value="Phenylalanyl-trna Synthetase, Chain B, domain 3"/>
    <property type="match status" value="1"/>
</dbReference>
<dbReference type="PROSITE" id="PS51447">
    <property type="entry name" value="FDX_ACB"/>
    <property type="match status" value="1"/>
</dbReference>
<dbReference type="InterPro" id="IPR036690">
    <property type="entry name" value="Fdx_antiC-bd_sf"/>
</dbReference>
<dbReference type="InterPro" id="IPR005146">
    <property type="entry name" value="B3/B4_tRNA-bd"/>
</dbReference>
<dbReference type="EMBL" id="JAMTCO010000024">
    <property type="protein sequence ID" value="MCP2274367.1"/>
    <property type="molecule type" value="Genomic_DNA"/>
</dbReference>
<evidence type="ECO:0000256" key="8">
    <source>
        <dbReference type="ARBA" id="ARBA00022917"/>
    </source>
</evidence>
<dbReference type="InterPro" id="IPR020825">
    <property type="entry name" value="Phe-tRNA_synthase-like_B3/B4"/>
</dbReference>
<evidence type="ECO:0000256" key="2">
    <source>
        <dbReference type="ARBA" id="ARBA00012814"/>
    </source>
</evidence>
<name>A0ABT1INX0_9PSEU</name>
<evidence type="ECO:0000256" key="4">
    <source>
        <dbReference type="ARBA" id="ARBA00022723"/>
    </source>
</evidence>
<evidence type="ECO:0000313" key="12">
    <source>
        <dbReference type="EMBL" id="MCP2274367.1"/>
    </source>
</evidence>
<dbReference type="PANTHER" id="PTHR10947:SF0">
    <property type="entry name" value="PHENYLALANINE--TRNA LIGASE BETA SUBUNIT"/>
    <property type="match status" value="1"/>
</dbReference>
<evidence type="ECO:0000259" key="11">
    <source>
        <dbReference type="PROSITE" id="PS51483"/>
    </source>
</evidence>
<dbReference type="SUPFAM" id="SSF55681">
    <property type="entry name" value="Class II aaRS and biotin synthetases"/>
    <property type="match status" value="1"/>
</dbReference>
<evidence type="ECO:0000313" key="13">
    <source>
        <dbReference type="Proteomes" id="UP001205185"/>
    </source>
</evidence>
<keyword evidence="4" id="KW-0479">Metal-binding</keyword>
<dbReference type="InterPro" id="IPR045864">
    <property type="entry name" value="aa-tRNA-synth_II/BPL/LPL"/>
</dbReference>
<evidence type="ECO:0000259" key="10">
    <source>
        <dbReference type="PROSITE" id="PS51447"/>
    </source>
</evidence>
<evidence type="ECO:0000256" key="9">
    <source>
        <dbReference type="ARBA" id="ARBA00023146"/>
    </source>
</evidence>
<dbReference type="EC" id="6.1.1.20" evidence="2"/>
<organism evidence="12 13">
    <name type="scientific">Actinokineospora diospyrosa</name>
    <dbReference type="NCBI Taxonomy" id="103728"/>
    <lineage>
        <taxon>Bacteria</taxon>
        <taxon>Bacillati</taxon>
        <taxon>Actinomycetota</taxon>
        <taxon>Actinomycetes</taxon>
        <taxon>Pseudonocardiales</taxon>
        <taxon>Pseudonocardiaceae</taxon>
        <taxon>Actinokineospora</taxon>
    </lineage>
</organism>